<evidence type="ECO:0000256" key="3">
    <source>
        <dbReference type="ARBA" id="ARBA00022630"/>
    </source>
</evidence>
<dbReference type="SUPFAM" id="SSF56176">
    <property type="entry name" value="FAD-binding/transporter-associated domain-like"/>
    <property type="match status" value="1"/>
</dbReference>
<dbReference type="Gene3D" id="1.10.45.10">
    <property type="entry name" value="Vanillyl-alcohol Oxidase, Chain A, domain 4"/>
    <property type="match status" value="1"/>
</dbReference>
<evidence type="ECO:0000313" key="10">
    <source>
        <dbReference type="EMBL" id="PKS08281.1"/>
    </source>
</evidence>
<evidence type="ECO:0000259" key="9">
    <source>
        <dbReference type="PROSITE" id="PS51387"/>
    </source>
</evidence>
<dbReference type="FunCoup" id="A0A2N3N770">
    <property type="interactions" value="183"/>
</dbReference>
<evidence type="ECO:0000256" key="2">
    <source>
        <dbReference type="ARBA" id="ARBA00008000"/>
    </source>
</evidence>
<evidence type="ECO:0000256" key="1">
    <source>
        <dbReference type="ARBA" id="ARBA00001974"/>
    </source>
</evidence>
<dbReference type="EC" id="1.1.2.4" evidence="6"/>
<dbReference type="EMBL" id="NLAX01000697">
    <property type="protein sequence ID" value="PKS08281.1"/>
    <property type="molecule type" value="Genomic_DNA"/>
</dbReference>
<proteinExistence type="inferred from homology"/>
<dbReference type="AlphaFoldDB" id="A0A2N3N770"/>
<comment type="similarity">
    <text evidence="2">Belongs to the FAD-binding oxidoreductase/transferase type 4 family.</text>
</comment>
<dbReference type="VEuPathDB" id="FungiDB:jhhlp_005225"/>
<feature type="region of interest" description="Disordered" evidence="8">
    <location>
        <begin position="39"/>
        <end position="67"/>
    </location>
</feature>
<dbReference type="Pfam" id="PF01565">
    <property type="entry name" value="FAD_binding_4"/>
    <property type="match status" value="1"/>
</dbReference>
<dbReference type="InterPro" id="IPR004113">
    <property type="entry name" value="FAD-bd_oxidored_4_C"/>
</dbReference>
<dbReference type="InterPro" id="IPR036318">
    <property type="entry name" value="FAD-bd_PCMH-like_sf"/>
</dbReference>
<comment type="cofactor">
    <cofactor evidence="1">
        <name>FAD</name>
        <dbReference type="ChEBI" id="CHEBI:57692"/>
    </cofactor>
</comment>
<dbReference type="GO" id="GO:0071949">
    <property type="term" value="F:FAD binding"/>
    <property type="evidence" value="ECO:0007669"/>
    <property type="project" value="InterPro"/>
</dbReference>
<dbReference type="STRING" id="41688.A0A2N3N770"/>
<evidence type="ECO:0000256" key="5">
    <source>
        <dbReference type="ARBA" id="ARBA00023002"/>
    </source>
</evidence>
<evidence type="ECO:0000256" key="7">
    <source>
        <dbReference type="ARBA" id="ARBA00051436"/>
    </source>
</evidence>
<keyword evidence="3" id="KW-0285">Flavoprotein</keyword>
<dbReference type="PANTHER" id="PTHR11748">
    <property type="entry name" value="D-LACTATE DEHYDROGENASE"/>
    <property type="match status" value="1"/>
</dbReference>
<accession>A0A2N3N770</accession>
<dbReference type="PROSITE" id="PS51387">
    <property type="entry name" value="FAD_PCMH"/>
    <property type="match status" value="1"/>
</dbReference>
<keyword evidence="5" id="KW-0560">Oxidoreductase</keyword>
<sequence length="611" mass="67509">MSLRNRPANMALRRLRTPLAPVAGSGTTAVLRAQQARFMSDMEGKDRPPSNEEKTGRSFRGQMMGSISHRLKREKEELERWSEHRQKASDSSRWSLTFALLFTTGISYYMGTLYPRAPDTESTLPLEKTQPPQHKANVENLQAAWADFVAIVGKEHVSTAENDLLHHATSTWSSHPAKPDEKPFLVVYPSTTEEVSKIMKICHERRLPVVGYSGGTSLEGHFTPTRGGVCIDFGRMNKILSLHEDDLDVVVQPAVGWEALNDHLATQNLFFPPDPGPGAMIGGMIGTGCSGTNAYRYGTMREWVLSLTVVLADGTIIKTRQRPRKSSAGYDLTKLFIGSEGTLGLVTEATLKVTVKPPHTSVAVASFASIRDAASCVAQVVGHGIPIAAIEILDDNQMKCINEAGMTQRRWTEAPTLFFKFAGTPNGVKEQVGQVKKLASHAGSKSFEFAKSEEEQNDLWSARKEALWSAMAVRKEGDHVWTGDVAVPMSRLPQIIEETKEDMNKSGLFGTIVGHVGDGNFHTILMYSDKERPLAERVVHKMVKRAIELEGTVTGEHGVGLVKRDYLPHELGDSTIDAMRKLKQAFDPLCLLNCDKVVRMQPPKRGEVTQW</sequence>
<dbReference type="InterPro" id="IPR016169">
    <property type="entry name" value="FAD-bd_PCMH_sub2"/>
</dbReference>
<dbReference type="FunFam" id="3.30.70.2740:FF:000001">
    <property type="entry name" value="D-lactate dehydrogenase mitochondrial"/>
    <property type="match status" value="1"/>
</dbReference>
<dbReference type="GO" id="GO:0004458">
    <property type="term" value="F:D-lactate dehydrogenase (cytochrome) activity"/>
    <property type="evidence" value="ECO:0007669"/>
    <property type="project" value="UniProtKB-EC"/>
</dbReference>
<evidence type="ECO:0000256" key="8">
    <source>
        <dbReference type="SAM" id="MobiDB-lite"/>
    </source>
</evidence>
<dbReference type="InterPro" id="IPR006094">
    <property type="entry name" value="Oxid_FAD_bind_N"/>
</dbReference>
<dbReference type="PANTHER" id="PTHR11748:SF116">
    <property type="entry name" value="D-LACTATE DEHYDROGENASE (CYTOCHROME) (AFU_ORTHOLOGUE AFUA_7G02560)"/>
    <property type="match status" value="1"/>
</dbReference>
<name>A0A2N3N770_9PEZI</name>
<dbReference type="SUPFAM" id="SSF55103">
    <property type="entry name" value="FAD-linked oxidases, C-terminal domain"/>
    <property type="match status" value="1"/>
</dbReference>
<dbReference type="InterPro" id="IPR016166">
    <property type="entry name" value="FAD-bd_PCMH"/>
</dbReference>
<protein>
    <recommendedName>
        <fullName evidence="6">D-lactate dehydrogenase (cytochrome)</fullName>
        <ecNumber evidence="6">1.1.2.4</ecNumber>
    </recommendedName>
</protein>
<dbReference type="InterPro" id="IPR016164">
    <property type="entry name" value="FAD-linked_Oxase-like_C"/>
</dbReference>
<evidence type="ECO:0000256" key="4">
    <source>
        <dbReference type="ARBA" id="ARBA00022827"/>
    </source>
</evidence>
<comment type="caution">
    <text evidence="10">The sequence shown here is derived from an EMBL/GenBank/DDBJ whole genome shotgun (WGS) entry which is preliminary data.</text>
</comment>
<comment type="catalytic activity">
    <reaction evidence="7">
        <text>(R)-lactate + 2 Fe(III)-[cytochrome c] = 2 Fe(II)-[cytochrome c] + pyruvate + 2 H(+)</text>
        <dbReference type="Rhea" id="RHEA:13521"/>
        <dbReference type="Rhea" id="RHEA-COMP:10350"/>
        <dbReference type="Rhea" id="RHEA-COMP:14399"/>
        <dbReference type="ChEBI" id="CHEBI:15361"/>
        <dbReference type="ChEBI" id="CHEBI:15378"/>
        <dbReference type="ChEBI" id="CHEBI:16004"/>
        <dbReference type="ChEBI" id="CHEBI:29033"/>
        <dbReference type="ChEBI" id="CHEBI:29034"/>
        <dbReference type="EC" id="1.1.2.4"/>
    </reaction>
</comment>
<dbReference type="GO" id="GO:1903457">
    <property type="term" value="P:lactate catabolic process"/>
    <property type="evidence" value="ECO:0007669"/>
    <property type="project" value="TreeGrafter"/>
</dbReference>
<organism evidence="10 11">
    <name type="scientific">Lomentospora prolificans</name>
    <dbReference type="NCBI Taxonomy" id="41688"/>
    <lineage>
        <taxon>Eukaryota</taxon>
        <taxon>Fungi</taxon>
        <taxon>Dikarya</taxon>
        <taxon>Ascomycota</taxon>
        <taxon>Pezizomycotina</taxon>
        <taxon>Sordariomycetes</taxon>
        <taxon>Hypocreomycetidae</taxon>
        <taxon>Microascales</taxon>
        <taxon>Microascaceae</taxon>
        <taxon>Lomentospora</taxon>
    </lineage>
</organism>
<dbReference type="InterPro" id="IPR016171">
    <property type="entry name" value="Vanillyl_alc_oxidase_C-sub2"/>
</dbReference>
<keyword evidence="11" id="KW-1185">Reference proteome</keyword>
<dbReference type="Proteomes" id="UP000233524">
    <property type="component" value="Unassembled WGS sequence"/>
</dbReference>
<dbReference type="Pfam" id="PF02913">
    <property type="entry name" value="FAD-oxidase_C"/>
    <property type="match status" value="1"/>
</dbReference>
<dbReference type="Gene3D" id="3.30.465.10">
    <property type="match status" value="1"/>
</dbReference>
<dbReference type="GO" id="GO:0005739">
    <property type="term" value="C:mitochondrion"/>
    <property type="evidence" value="ECO:0007669"/>
    <property type="project" value="TreeGrafter"/>
</dbReference>
<dbReference type="FunFam" id="3.30.465.10:FF:000014">
    <property type="entry name" value="D-lactate dehydrogenase (Cytochrome), putative"/>
    <property type="match status" value="1"/>
</dbReference>
<dbReference type="FunFam" id="1.10.45.10:FF:000001">
    <property type="entry name" value="D-lactate dehydrogenase mitochondrial"/>
    <property type="match status" value="1"/>
</dbReference>
<dbReference type="Gene3D" id="3.30.70.2740">
    <property type="match status" value="1"/>
</dbReference>
<feature type="compositionally biased region" description="Basic and acidic residues" evidence="8">
    <location>
        <begin position="40"/>
        <end position="56"/>
    </location>
</feature>
<dbReference type="OrthoDB" id="7786253at2759"/>
<evidence type="ECO:0000256" key="6">
    <source>
        <dbReference type="ARBA" id="ARBA00038897"/>
    </source>
</evidence>
<keyword evidence="4" id="KW-0274">FAD</keyword>
<feature type="domain" description="FAD-binding PCMH-type" evidence="9">
    <location>
        <begin position="179"/>
        <end position="356"/>
    </location>
</feature>
<reference evidence="10 11" key="1">
    <citation type="journal article" date="2017" name="G3 (Bethesda)">
        <title>First Draft Genome Sequence of the Pathogenic Fungus Lomentospora prolificans (Formerly Scedosporium prolificans).</title>
        <authorList>
            <person name="Luo R."/>
            <person name="Zimin A."/>
            <person name="Workman R."/>
            <person name="Fan Y."/>
            <person name="Pertea G."/>
            <person name="Grossman N."/>
            <person name="Wear M.P."/>
            <person name="Jia B."/>
            <person name="Miller H."/>
            <person name="Casadevall A."/>
            <person name="Timp W."/>
            <person name="Zhang S.X."/>
            <person name="Salzberg S.L."/>
        </authorList>
    </citation>
    <scope>NUCLEOTIDE SEQUENCE [LARGE SCALE GENOMIC DNA]</scope>
    <source>
        <strain evidence="10 11">JHH-5317</strain>
    </source>
</reference>
<dbReference type="InParanoid" id="A0A2N3N770"/>
<dbReference type="GO" id="GO:0008720">
    <property type="term" value="F:D-lactate dehydrogenase (NAD+) activity"/>
    <property type="evidence" value="ECO:0007669"/>
    <property type="project" value="TreeGrafter"/>
</dbReference>
<evidence type="ECO:0000313" key="11">
    <source>
        <dbReference type="Proteomes" id="UP000233524"/>
    </source>
</evidence>
<gene>
    <name evidence="10" type="ORF">jhhlp_005225</name>
</gene>